<evidence type="ECO:0000256" key="1">
    <source>
        <dbReference type="ARBA" id="ARBA00010211"/>
    </source>
</evidence>
<dbReference type="SUPFAM" id="SSF56529">
    <property type="entry name" value="FAH"/>
    <property type="match status" value="1"/>
</dbReference>
<feature type="domain" description="Fumarylacetoacetase-like C-terminal" evidence="3">
    <location>
        <begin position="93"/>
        <end position="300"/>
    </location>
</feature>
<comment type="caution">
    <text evidence="4">The sequence shown here is derived from an EMBL/GenBank/DDBJ whole genome shotgun (WGS) entry which is preliminary data.</text>
</comment>
<dbReference type="PANTHER" id="PTHR11820:SF7">
    <property type="entry name" value="ACYLPYRUVASE FAHD1, MITOCHONDRIAL"/>
    <property type="match status" value="1"/>
</dbReference>
<dbReference type="InterPro" id="IPR011234">
    <property type="entry name" value="Fumarylacetoacetase-like_C"/>
</dbReference>
<sequence length="300" mass="32957">MKFVSFTTQDRSSYGLFIEETGKIVDLQALEKARNKEQLLPSTLQEGITLGDAFIRRVSDLYDWWKAYPSTLHCLELDKITLTAPIPRPAKNIICVGKNYRDHAIEMGSEADIPLALIVFTKAPTSVTGHQQLIESHQHLTKELDYEGELAIVIGKSGRNIEPSDALSHVFGYTIINDITARDLQARHQQYFIGKSLDTSCPIGPWIVHHTAIANPNQLDIMTTVNGDIRQQSNTKQLIFSIETIISTLSQGMTLEPGDIIATGTPAGVGKGLNPPQFLQPGDTIAITVEGIGTLINTIV</sequence>
<evidence type="ECO:0000256" key="2">
    <source>
        <dbReference type="ARBA" id="ARBA00022723"/>
    </source>
</evidence>
<proteinExistence type="inferred from homology"/>
<name>A0ABT9WN31_9BACI</name>
<dbReference type="InterPro" id="IPR036663">
    <property type="entry name" value="Fumarylacetoacetase_C_sf"/>
</dbReference>
<dbReference type="EMBL" id="JAUSTT010000002">
    <property type="protein sequence ID" value="MDQ0174699.1"/>
    <property type="molecule type" value="Genomic_DNA"/>
</dbReference>
<dbReference type="Pfam" id="PF01557">
    <property type="entry name" value="FAA_hydrolase"/>
    <property type="match status" value="1"/>
</dbReference>
<evidence type="ECO:0000259" key="3">
    <source>
        <dbReference type="Pfam" id="PF01557"/>
    </source>
</evidence>
<keyword evidence="2" id="KW-0479">Metal-binding</keyword>
<protein>
    <submittedName>
        <fullName evidence="4">2-keto-4-pentenoate hydratase/2-oxohepta-3-ene-1,7-dioic acid hydratase in catechol pathway</fullName>
    </submittedName>
</protein>
<dbReference type="RefSeq" id="WP_307226384.1">
    <property type="nucleotide sequence ID" value="NZ_JAUSTT010000002.1"/>
</dbReference>
<gene>
    <name evidence="4" type="ORF">J2S08_000532</name>
</gene>
<comment type="similarity">
    <text evidence="1">Belongs to the FAH family.</text>
</comment>
<dbReference type="PANTHER" id="PTHR11820">
    <property type="entry name" value="ACYLPYRUVASE"/>
    <property type="match status" value="1"/>
</dbReference>
<keyword evidence="5" id="KW-1185">Reference proteome</keyword>
<accession>A0ABT9WN31</accession>
<reference evidence="4 5" key="1">
    <citation type="submission" date="2023-07" db="EMBL/GenBank/DDBJ databases">
        <title>Genomic Encyclopedia of Type Strains, Phase IV (KMG-IV): sequencing the most valuable type-strain genomes for metagenomic binning, comparative biology and taxonomic classification.</title>
        <authorList>
            <person name="Goeker M."/>
        </authorList>
    </citation>
    <scope>NUCLEOTIDE SEQUENCE [LARGE SCALE GENOMIC DNA]</scope>
    <source>
        <strain evidence="4 5">DSM 23837</strain>
    </source>
</reference>
<evidence type="ECO:0000313" key="5">
    <source>
        <dbReference type="Proteomes" id="UP001223586"/>
    </source>
</evidence>
<organism evidence="4 5">
    <name type="scientific">Bacillus chungangensis</name>
    <dbReference type="NCBI Taxonomy" id="587633"/>
    <lineage>
        <taxon>Bacteria</taxon>
        <taxon>Bacillati</taxon>
        <taxon>Bacillota</taxon>
        <taxon>Bacilli</taxon>
        <taxon>Bacillales</taxon>
        <taxon>Bacillaceae</taxon>
        <taxon>Bacillus</taxon>
    </lineage>
</organism>
<evidence type="ECO:0000313" key="4">
    <source>
        <dbReference type="EMBL" id="MDQ0174699.1"/>
    </source>
</evidence>
<dbReference type="Gene3D" id="3.90.850.10">
    <property type="entry name" value="Fumarylacetoacetase-like, C-terminal domain"/>
    <property type="match status" value="1"/>
</dbReference>
<dbReference type="Proteomes" id="UP001223586">
    <property type="component" value="Unassembled WGS sequence"/>
</dbReference>